<dbReference type="EC" id="6.3.4.14" evidence="1"/>
<dbReference type="Gene3D" id="3.30.470.20">
    <property type="entry name" value="ATP-grasp fold, B domain"/>
    <property type="match status" value="1"/>
</dbReference>
<evidence type="ECO:0000256" key="5">
    <source>
        <dbReference type="ARBA" id="ARBA00023267"/>
    </source>
</evidence>
<dbReference type="PANTHER" id="PTHR18866">
    <property type="entry name" value="CARBOXYLASE:PYRUVATE/ACETYL-COA/PROPIONYL-COA CARBOXYLASE"/>
    <property type="match status" value="1"/>
</dbReference>
<evidence type="ECO:0000259" key="6">
    <source>
        <dbReference type="PROSITE" id="PS50979"/>
    </source>
</evidence>
<dbReference type="InterPro" id="IPR050856">
    <property type="entry name" value="Biotin_carboxylase_complex"/>
</dbReference>
<comment type="caution">
    <text evidence="7">The sequence shown here is derived from an EMBL/GenBank/DDBJ whole genome shotgun (WGS) entry which is preliminary data.</text>
</comment>
<reference evidence="8" key="1">
    <citation type="journal article" date="2019" name="Int. J. Syst. Evol. Microbiol.">
        <title>The Global Catalogue of Microorganisms (GCM) 10K type strain sequencing project: providing services to taxonomists for standard genome sequencing and annotation.</title>
        <authorList>
            <consortium name="The Broad Institute Genomics Platform"/>
            <consortium name="The Broad Institute Genome Sequencing Center for Infectious Disease"/>
            <person name="Wu L."/>
            <person name="Ma J."/>
        </authorList>
    </citation>
    <scope>NUCLEOTIDE SEQUENCE [LARGE SCALE GENOMIC DNA]</scope>
    <source>
        <strain evidence="8">JCM 17695</strain>
    </source>
</reference>
<sequence length="153" mass="15801">MFDTVLVANRGEIACRIIRSARALGLRSVAVYSDADAGAPHTALADAAVRLGGAAPAESYRSTERLLDAAAATGAGAVHPGYGFLAESADFARAVTAAGLVFVGPTPEQIDLFGDKHTAREAARRAGCRCCRGAACWTTSSTRWPRPGAPATR</sequence>
<evidence type="ECO:0000256" key="2">
    <source>
        <dbReference type="ARBA" id="ARBA00022598"/>
    </source>
</evidence>
<proteinExistence type="predicted"/>
<feature type="domain" description="Biotin carboxylation" evidence="6">
    <location>
        <begin position="1"/>
        <end position="153"/>
    </location>
</feature>
<protein>
    <recommendedName>
        <fullName evidence="1">biotin carboxylase</fullName>
        <ecNumber evidence="1">6.3.4.14</ecNumber>
    </recommendedName>
</protein>
<evidence type="ECO:0000256" key="3">
    <source>
        <dbReference type="ARBA" id="ARBA00022741"/>
    </source>
</evidence>
<dbReference type="InterPro" id="IPR016185">
    <property type="entry name" value="PreATP-grasp_dom_sf"/>
</dbReference>
<evidence type="ECO:0000256" key="1">
    <source>
        <dbReference type="ARBA" id="ARBA00013263"/>
    </source>
</evidence>
<evidence type="ECO:0000313" key="8">
    <source>
        <dbReference type="Proteomes" id="UP001596512"/>
    </source>
</evidence>
<gene>
    <name evidence="7" type="ORF">ACFQV2_27035</name>
</gene>
<dbReference type="InterPro" id="IPR005481">
    <property type="entry name" value="BC-like_N"/>
</dbReference>
<keyword evidence="8" id="KW-1185">Reference proteome</keyword>
<dbReference type="SUPFAM" id="SSF52440">
    <property type="entry name" value="PreATP-grasp domain"/>
    <property type="match status" value="1"/>
</dbReference>
<name>A0ABW2TTA9_9PSEU</name>
<dbReference type="Proteomes" id="UP001596512">
    <property type="component" value="Unassembled WGS sequence"/>
</dbReference>
<keyword evidence="5" id="KW-0092">Biotin</keyword>
<keyword evidence="4" id="KW-0067">ATP-binding</keyword>
<keyword evidence="3" id="KW-0547">Nucleotide-binding</keyword>
<evidence type="ECO:0000313" key="7">
    <source>
        <dbReference type="EMBL" id="MFC7616579.1"/>
    </source>
</evidence>
<accession>A0ABW2TTA9</accession>
<dbReference type="InterPro" id="IPR011764">
    <property type="entry name" value="Biotin_carboxylation_dom"/>
</dbReference>
<dbReference type="Pfam" id="PF00289">
    <property type="entry name" value="Biotin_carb_N"/>
    <property type="match status" value="1"/>
</dbReference>
<evidence type="ECO:0000256" key="4">
    <source>
        <dbReference type="ARBA" id="ARBA00022840"/>
    </source>
</evidence>
<keyword evidence="2" id="KW-0436">Ligase</keyword>
<organism evidence="7 8">
    <name type="scientific">Actinokineospora soli</name>
    <dbReference type="NCBI Taxonomy" id="1048753"/>
    <lineage>
        <taxon>Bacteria</taxon>
        <taxon>Bacillati</taxon>
        <taxon>Actinomycetota</taxon>
        <taxon>Actinomycetes</taxon>
        <taxon>Pseudonocardiales</taxon>
        <taxon>Pseudonocardiaceae</taxon>
        <taxon>Actinokineospora</taxon>
    </lineage>
</organism>
<dbReference type="PANTHER" id="PTHR18866:SF33">
    <property type="entry name" value="METHYLCROTONOYL-COA CARBOXYLASE SUBUNIT ALPHA, MITOCHONDRIAL-RELATED"/>
    <property type="match status" value="1"/>
</dbReference>
<dbReference type="EMBL" id="JBHTEY010000004">
    <property type="protein sequence ID" value="MFC7616579.1"/>
    <property type="molecule type" value="Genomic_DNA"/>
</dbReference>
<dbReference type="PROSITE" id="PS50979">
    <property type="entry name" value="BC"/>
    <property type="match status" value="1"/>
</dbReference>